<comment type="subunit">
    <text evidence="10">Type II secretion is composed of four main components: the outer membrane complex, the inner membrane complex, the cytoplasmic secretion ATPase and the periplasm-spanning pseudopilus.</text>
</comment>
<dbReference type="NCBIfam" id="TIGR02532">
    <property type="entry name" value="IV_pilin_GFxxxE"/>
    <property type="match status" value="1"/>
</dbReference>
<dbReference type="InterPro" id="IPR003413">
    <property type="entry name" value="T2SS_GspI_C"/>
</dbReference>
<evidence type="ECO:0000256" key="8">
    <source>
        <dbReference type="ARBA" id="ARBA00022989"/>
    </source>
</evidence>
<accession>A0A1B7HST1</accession>
<comment type="similarity">
    <text evidence="3 10">Belongs to the GSP I family.</text>
</comment>
<evidence type="ECO:0000256" key="2">
    <source>
        <dbReference type="ARBA" id="ARBA00004377"/>
    </source>
</evidence>
<keyword evidence="13" id="KW-1185">Reference proteome</keyword>
<dbReference type="InterPro" id="IPR045584">
    <property type="entry name" value="Pilin-like"/>
</dbReference>
<dbReference type="PROSITE" id="PS00409">
    <property type="entry name" value="PROKAR_NTER_METHYL"/>
    <property type="match status" value="1"/>
</dbReference>
<feature type="transmembrane region" description="Helical" evidence="10">
    <location>
        <begin position="6"/>
        <end position="29"/>
    </location>
</feature>
<comment type="function">
    <text evidence="1">Component of the type II secretion system required for the energy-dependent secretion of extracellular factors such as proteases and toxins from the periplasm. Part of the pseudopilus tip complex that is critical for the recognition and binding of secretion substrates.</text>
</comment>
<keyword evidence="4" id="KW-1003">Cell membrane</keyword>
<evidence type="ECO:0000256" key="9">
    <source>
        <dbReference type="ARBA" id="ARBA00023136"/>
    </source>
</evidence>
<dbReference type="GO" id="GO:0015627">
    <property type="term" value="C:type II protein secretion system complex"/>
    <property type="evidence" value="ECO:0007669"/>
    <property type="project" value="UniProtKB-UniRule"/>
</dbReference>
<evidence type="ECO:0000256" key="10">
    <source>
        <dbReference type="RuleBase" id="RU368030"/>
    </source>
</evidence>
<dbReference type="InterPro" id="IPR012902">
    <property type="entry name" value="N_methyl_site"/>
</dbReference>
<comment type="subcellular location">
    <subcellularLocation>
        <location evidence="2 10">Cell inner membrane</location>
        <topology evidence="2 10">Single-pass membrane protein</topology>
    </subcellularLocation>
</comment>
<keyword evidence="5 10" id="KW-0488">Methylation</keyword>
<dbReference type="GO" id="GO:0015628">
    <property type="term" value="P:protein secretion by the type II secretion system"/>
    <property type="evidence" value="ECO:0007669"/>
    <property type="project" value="UniProtKB-UniRule"/>
</dbReference>
<evidence type="ECO:0000256" key="6">
    <source>
        <dbReference type="ARBA" id="ARBA00022519"/>
    </source>
</evidence>
<dbReference type="Pfam" id="PF07963">
    <property type="entry name" value="N_methyl"/>
    <property type="match status" value="1"/>
</dbReference>
<protein>
    <recommendedName>
        <fullName evidence="10">Type II secretion system protein I</fullName>
        <shortName evidence="10">T2SS minor pseudopilin I</shortName>
    </recommendedName>
</protein>
<dbReference type="InterPro" id="IPR010052">
    <property type="entry name" value="T2SS_protein-GspI"/>
</dbReference>
<evidence type="ECO:0000256" key="1">
    <source>
        <dbReference type="ARBA" id="ARBA00003161"/>
    </source>
</evidence>
<proteinExistence type="inferred from homology"/>
<dbReference type="PANTHER" id="PTHR38779:SF2">
    <property type="entry name" value="TYPE II SECRETION SYSTEM PROTEIN I-RELATED"/>
    <property type="match status" value="1"/>
</dbReference>
<dbReference type="SUPFAM" id="SSF54523">
    <property type="entry name" value="Pili subunits"/>
    <property type="match status" value="1"/>
</dbReference>
<sequence>MKQHGMTLLEVMVAMVIFAGASLALMNSLSSQMMALQSMEESVFGSWVAENQMVDLRLAGGWPALEKVSGKEQFAGRNWYWQRLGETTRDPLLRAVEIQVRSKPNDDPRIQLRSYFFRQP</sequence>
<evidence type="ECO:0000313" key="13">
    <source>
        <dbReference type="Proteomes" id="UP000078286"/>
    </source>
</evidence>
<keyword evidence="8 10" id="KW-1133">Transmembrane helix</keyword>
<evidence type="ECO:0000256" key="4">
    <source>
        <dbReference type="ARBA" id="ARBA00022475"/>
    </source>
</evidence>
<evidence type="ECO:0000313" key="12">
    <source>
        <dbReference type="EMBL" id="OAT18727.1"/>
    </source>
</evidence>
<organism evidence="12 13">
    <name type="scientific">Buttiauxella noackiae ATCC 51607</name>
    <dbReference type="NCBI Taxonomy" id="1354255"/>
    <lineage>
        <taxon>Bacteria</taxon>
        <taxon>Pseudomonadati</taxon>
        <taxon>Pseudomonadota</taxon>
        <taxon>Gammaproteobacteria</taxon>
        <taxon>Enterobacterales</taxon>
        <taxon>Enterobacteriaceae</taxon>
        <taxon>Buttiauxella</taxon>
    </lineage>
</organism>
<dbReference type="EMBL" id="LXEO01000017">
    <property type="protein sequence ID" value="OAT18727.1"/>
    <property type="molecule type" value="Genomic_DNA"/>
</dbReference>
<evidence type="ECO:0000256" key="5">
    <source>
        <dbReference type="ARBA" id="ARBA00022481"/>
    </source>
</evidence>
<dbReference type="RefSeq" id="WP_034455313.1">
    <property type="nucleotide sequence ID" value="NZ_LXEO01000017.1"/>
</dbReference>
<keyword evidence="7 10" id="KW-0812">Transmembrane</keyword>
<keyword evidence="9 10" id="KW-0472">Membrane</keyword>
<dbReference type="Pfam" id="PF02501">
    <property type="entry name" value="T2SSI"/>
    <property type="match status" value="1"/>
</dbReference>
<name>A0A1B7HST1_9ENTR</name>
<comment type="PTM">
    <text evidence="10">Cleaved by prepilin peptidase.</text>
</comment>
<dbReference type="AlphaFoldDB" id="A0A1B7HST1"/>
<evidence type="ECO:0000259" key="11">
    <source>
        <dbReference type="Pfam" id="PF02501"/>
    </source>
</evidence>
<dbReference type="Proteomes" id="UP000078286">
    <property type="component" value="Unassembled WGS sequence"/>
</dbReference>
<feature type="domain" description="Type II secretion system protein GspI C-terminal" evidence="11">
    <location>
        <begin position="39"/>
        <end position="116"/>
    </location>
</feature>
<reference evidence="12 13" key="1">
    <citation type="submission" date="2016-04" db="EMBL/GenBank/DDBJ databases">
        <title>ATOL: Assembling a taxonomically balanced genome-scale reconstruction of the evolutionary history of the Enterobacteriaceae.</title>
        <authorList>
            <person name="Plunkett G.III."/>
            <person name="Neeno-Eckwall E.C."/>
            <person name="Glasner J.D."/>
            <person name="Perna N.T."/>
        </authorList>
    </citation>
    <scope>NUCLEOTIDE SEQUENCE [LARGE SCALE GENOMIC DNA]</scope>
    <source>
        <strain evidence="12 13">ATCC 51607</strain>
    </source>
</reference>
<evidence type="ECO:0000256" key="3">
    <source>
        <dbReference type="ARBA" id="ARBA00008358"/>
    </source>
</evidence>
<dbReference type="GO" id="GO:0005886">
    <property type="term" value="C:plasma membrane"/>
    <property type="evidence" value="ECO:0007669"/>
    <property type="project" value="UniProtKB-SubCell"/>
</dbReference>
<evidence type="ECO:0000256" key="7">
    <source>
        <dbReference type="ARBA" id="ARBA00022692"/>
    </source>
</evidence>
<keyword evidence="6 10" id="KW-0997">Cell inner membrane</keyword>
<gene>
    <name evidence="12" type="ORF">M979_1551</name>
</gene>
<comment type="caution">
    <text evidence="12">The sequence shown here is derived from an EMBL/GenBank/DDBJ whole genome shotgun (WGS) entry which is preliminary data.</text>
</comment>
<dbReference type="PANTHER" id="PTHR38779">
    <property type="entry name" value="TYPE II SECRETION SYSTEM PROTEIN I-RELATED"/>
    <property type="match status" value="1"/>
</dbReference>
<dbReference type="Gene3D" id="3.30.1300.30">
    <property type="entry name" value="GSPII I/J protein-like"/>
    <property type="match status" value="1"/>
</dbReference>
<dbReference type="NCBIfam" id="TIGR01707">
    <property type="entry name" value="gspI"/>
    <property type="match status" value="1"/>
</dbReference>
<dbReference type="PATRIC" id="fig|1354255.3.peg.1599"/>